<dbReference type="RefSeq" id="WP_135648073.1">
    <property type="nucleotide sequence ID" value="NZ_RQGF01000009.1"/>
</dbReference>
<evidence type="ECO:0000259" key="15">
    <source>
        <dbReference type="PROSITE" id="PS50109"/>
    </source>
</evidence>
<dbReference type="GO" id="GO:0005886">
    <property type="term" value="C:plasma membrane"/>
    <property type="evidence" value="ECO:0007669"/>
    <property type="project" value="TreeGrafter"/>
</dbReference>
<evidence type="ECO:0000256" key="1">
    <source>
        <dbReference type="ARBA" id="ARBA00000085"/>
    </source>
</evidence>
<dbReference type="Proteomes" id="UP000297762">
    <property type="component" value="Unassembled WGS sequence"/>
</dbReference>
<dbReference type="PRINTS" id="PR00344">
    <property type="entry name" value="BCTRLSENSOR"/>
</dbReference>
<name>A0A4R9KBD1_9LEPT</name>
<dbReference type="InterPro" id="IPR029016">
    <property type="entry name" value="GAF-like_dom_sf"/>
</dbReference>
<dbReference type="InterPro" id="IPR052023">
    <property type="entry name" value="Histidine_kinase_KdpD"/>
</dbReference>
<evidence type="ECO:0000313" key="17">
    <source>
        <dbReference type="Proteomes" id="UP000297762"/>
    </source>
</evidence>
<keyword evidence="17" id="KW-1185">Reference proteome</keyword>
<dbReference type="Gene3D" id="1.20.120.620">
    <property type="entry name" value="Backbone structure of the membrane domain of e. Coli histidine kinase receptor kdpd"/>
    <property type="match status" value="1"/>
</dbReference>
<feature type="domain" description="Histidine kinase" evidence="15">
    <location>
        <begin position="670"/>
        <end position="880"/>
    </location>
</feature>
<dbReference type="InterPro" id="IPR003594">
    <property type="entry name" value="HATPase_dom"/>
</dbReference>
<protein>
    <recommendedName>
        <fullName evidence="3">histidine kinase</fullName>
        <ecNumber evidence="3">2.7.13.3</ecNumber>
    </recommendedName>
</protein>
<keyword evidence="12 14" id="KW-0472">Membrane</keyword>
<keyword evidence="7" id="KW-0547">Nucleotide-binding</keyword>
<keyword evidence="5" id="KW-0808">Transferase</keyword>
<evidence type="ECO:0000256" key="4">
    <source>
        <dbReference type="ARBA" id="ARBA00022553"/>
    </source>
</evidence>
<dbReference type="InterPro" id="IPR036097">
    <property type="entry name" value="HisK_dim/P_sf"/>
</dbReference>
<dbReference type="Pfam" id="PF00582">
    <property type="entry name" value="Usp"/>
    <property type="match status" value="1"/>
</dbReference>
<evidence type="ECO:0000256" key="2">
    <source>
        <dbReference type="ARBA" id="ARBA00004141"/>
    </source>
</evidence>
<evidence type="ECO:0000256" key="14">
    <source>
        <dbReference type="SAM" id="Phobius"/>
    </source>
</evidence>
<evidence type="ECO:0000256" key="10">
    <source>
        <dbReference type="ARBA" id="ARBA00022989"/>
    </source>
</evidence>
<keyword evidence="4" id="KW-0597">Phosphoprotein</keyword>
<dbReference type="InterPro" id="IPR003852">
    <property type="entry name" value="Sig_transdc_His_kinase_KdpD_N"/>
</dbReference>
<dbReference type="PROSITE" id="PS50109">
    <property type="entry name" value="HIS_KIN"/>
    <property type="match status" value="1"/>
</dbReference>
<reference evidence="16" key="1">
    <citation type="journal article" date="2019" name="PLoS Negl. Trop. Dis.">
        <title>Revisiting the worldwide diversity of Leptospira species in the environment.</title>
        <authorList>
            <person name="Vincent A.T."/>
            <person name="Schiettekatte O."/>
            <person name="Bourhy P."/>
            <person name="Veyrier F.J."/>
            <person name="Picardeau M."/>
        </authorList>
    </citation>
    <scope>NUCLEOTIDE SEQUENCE [LARGE SCALE GENOMIC DNA]</scope>
    <source>
        <strain evidence="16">201702455</strain>
    </source>
</reference>
<dbReference type="Gene3D" id="3.40.50.620">
    <property type="entry name" value="HUPs"/>
    <property type="match status" value="1"/>
</dbReference>
<dbReference type="InterPro" id="IPR025201">
    <property type="entry name" value="KdpD_TM"/>
</dbReference>
<dbReference type="OrthoDB" id="9806130at2"/>
<evidence type="ECO:0000256" key="6">
    <source>
        <dbReference type="ARBA" id="ARBA00022692"/>
    </source>
</evidence>
<dbReference type="InterPro" id="IPR038318">
    <property type="entry name" value="KdpD_sf"/>
</dbReference>
<evidence type="ECO:0000256" key="9">
    <source>
        <dbReference type="ARBA" id="ARBA00022840"/>
    </source>
</evidence>
<keyword evidence="8 16" id="KW-0418">Kinase</keyword>
<feature type="region of interest" description="Disordered" evidence="13">
    <location>
        <begin position="1"/>
        <end position="21"/>
    </location>
</feature>
<evidence type="ECO:0000256" key="8">
    <source>
        <dbReference type="ARBA" id="ARBA00022777"/>
    </source>
</evidence>
<dbReference type="SUPFAM" id="SSF55781">
    <property type="entry name" value="GAF domain-like"/>
    <property type="match status" value="1"/>
</dbReference>
<organism evidence="16 17">
    <name type="scientific">Leptospira sarikeiensis</name>
    <dbReference type="NCBI Taxonomy" id="2484943"/>
    <lineage>
        <taxon>Bacteria</taxon>
        <taxon>Pseudomonadati</taxon>
        <taxon>Spirochaetota</taxon>
        <taxon>Spirochaetia</taxon>
        <taxon>Leptospirales</taxon>
        <taxon>Leptospiraceae</taxon>
        <taxon>Leptospira</taxon>
    </lineage>
</organism>
<sequence>MRPPEENRPDPDELLSRIGAEDTKPRGKFKIFFGMAAGVGKTFEMLRDAQKEKSEGKDVWIGYLETHNRRETEKQAEGLPIIPRKRSKYKSVDLEEMDLDSILEKKPDLVLVDELAHTNVPGSRHPKRYQDVLEILDHGIDVYSTLNVQHLESRAGIVEEISGAPVMERIPDSILELADEVELIDLVPDDLVKRLKEGKIYPTDKVPQALHSFFRVPNLTALRELSLNYTSKLVDRELSRLEPTKDPKISDKILVAISASPRAADLIRYAKRISFGLKCPWVAVHVDEGESYSAEEKELLRENLHLARELGAEILNSSDKDPVSGIIKAVHRTKATHVVIGRSGKGRLSRIFRGGSFIDKLSEEAGDFQILLAPTIIPKEKIAISNIPFLRRTRSKPIQYFLSFLALLAVTSFNLLLNTFAGYWSIGLIYLFFIMFVSLFVGRGPVVIISALSAIFWNFLFIPPKFTFYIEKLEDWMMFGTYFILAIILGVLTTRLKDKEEDLQTGEEALSGLYRLSISLSKIHSLDEIASVAVETIRETFHCQVLLLLTDSDSLLNRSPHPKSDFIPDSKEFALAAWTFQNRKPSGKDTDTVPLSIGLYLPLLTQGGCFGVVGLNLDTRTSLELEEENLLFSILNQISLAIERIQLLGIRANAKLAEESEKFYSALFNSVSHDFRTPLTVIRGSLDLLETGLSEKEKSDLYSEVRIAYKKLDRLVSDLLDMSRLETGRLKLDLQWEDPADLVNETIRISEYEKGEHSLGSKMDENLPLVRMDRRLMIQVLVHLLQNAFMHAGKKCNIIIRASVPKDHLLLTVEDDGIGILKGQEEKIFEKFTKGSSSEHGTGLGLSICRGLVEAQGGKIWAENRQEGGARFLIRIPVLTFPPLEDSIV</sequence>
<dbReference type="InterPro" id="IPR036890">
    <property type="entry name" value="HATPase_C_sf"/>
</dbReference>
<dbReference type="Pfam" id="PF02518">
    <property type="entry name" value="HATPase_c"/>
    <property type="match status" value="1"/>
</dbReference>
<dbReference type="PANTHER" id="PTHR45569">
    <property type="entry name" value="SENSOR PROTEIN KDPD"/>
    <property type="match status" value="1"/>
</dbReference>
<dbReference type="SMART" id="SM00388">
    <property type="entry name" value="HisKA"/>
    <property type="match status" value="1"/>
</dbReference>
<dbReference type="Gene3D" id="3.40.50.300">
    <property type="entry name" value="P-loop containing nucleotide triphosphate hydrolases"/>
    <property type="match status" value="1"/>
</dbReference>
<dbReference type="Pfam" id="PF02702">
    <property type="entry name" value="KdpD"/>
    <property type="match status" value="1"/>
</dbReference>
<keyword evidence="10 14" id="KW-1133">Transmembrane helix</keyword>
<keyword evidence="6 14" id="KW-0812">Transmembrane</keyword>
<dbReference type="InterPro" id="IPR005467">
    <property type="entry name" value="His_kinase_dom"/>
</dbReference>
<evidence type="ECO:0000256" key="11">
    <source>
        <dbReference type="ARBA" id="ARBA00023012"/>
    </source>
</evidence>
<dbReference type="SMART" id="SM00387">
    <property type="entry name" value="HATPase_c"/>
    <property type="match status" value="1"/>
</dbReference>
<dbReference type="GO" id="GO:0005737">
    <property type="term" value="C:cytoplasm"/>
    <property type="evidence" value="ECO:0007669"/>
    <property type="project" value="UniProtKB-ARBA"/>
</dbReference>
<dbReference type="InterPro" id="IPR004358">
    <property type="entry name" value="Sig_transdc_His_kin-like_C"/>
</dbReference>
<gene>
    <name evidence="16" type="ORF">EHQ64_03235</name>
</gene>
<evidence type="ECO:0000256" key="5">
    <source>
        <dbReference type="ARBA" id="ARBA00022679"/>
    </source>
</evidence>
<dbReference type="InterPro" id="IPR006016">
    <property type="entry name" value="UspA"/>
</dbReference>
<dbReference type="Pfam" id="PF13493">
    <property type="entry name" value="DUF4118"/>
    <property type="match status" value="1"/>
</dbReference>
<dbReference type="Gene3D" id="1.10.287.130">
    <property type="match status" value="1"/>
</dbReference>
<feature type="transmembrane region" description="Helical" evidence="14">
    <location>
        <begin position="423"/>
        <end position="441"/>
    </location>
</feature>
<feature type="transmembrane region" description="Helical" evidence="14">
    <location>
        <begin position="446"/>
        <end position="464"/>
    </location>
</feature>
<evidence type="ECO:0000256" key="7">
    <source>
        <dbReference type="ARBA" id="ARBA00022741"/>
    </source>
</evidence>
<dbReference type="GO" id="GO:0005524">
    <property type="term" value="F:ATP binding"/>
    <property type="evidence" value="ECO:0007669"/>
    <property type="project" value="UniProtKB-KW"/>
</dbReference>
<dbReference type="CDD" id="cd00075">
    <property type="entry name" value="HATPase"/>
    <property type="match status" value="1"/>
</dbReference>
<proteinExistence type="predicted"/>
<keyword evidence="9" id="KW-0067">ATP-binding</keyword>
<accession>A0A4R9KBD1</accession>
<dbReference type="GO" id="GO:0000155">
    <property type="term" value="F:phosphorelay sensor kinase activity"/>
    <property type="evidence" value="ECO:0007669"/>
    <property type="project" value="InterPro"/>
</dbReference>
<evidence type="ECO:0000256" key="3">
    <source>
        <dbReference type="ARBA" id="ARBA00012438"/>
    </source>
</evidence>
<comment type="caution">
    <text evidence="16">The sequence shown here is derived from an EMBL/GenBank/DDBJ whole genome shotgun (WGS) entry which is preliminary data.</text>
</comment>
<comment type="catalytic activity">
    <reaction evidence="1">
        <text>ATP + protein L-histidine = ADP + protein N-phospho-L-histidine.</text>
        <dbReference type="EC" id="2.7.13.3"/>
    </reaction>
</comment>
<dbReference type="EC" id="2.7.13.3" evidence="3"/>
<dbReference type="AlphaFoldDB" id="A0A4R9KBD1"/>
<dbReference type="Gene3D" id="3.30.450.40">
    <property type="match status" value="1"/>
</dbReference>
<feature type="transmembrane region" description="Helical" evidence="14">
    <location>
        <begin position="476"/>
        <end position="494"/>
    </location>
</feature>
<evidence type="ECO:0000256" key="12">
    <source>
        <dbReference type="ARBA" id="ARBA00023136"/>
    </source>
</evidence>
<dbReference type="InterPro" id="IPR014729">
    <property type="entry name" value="Rossmann-like_a/b/a_fold"/>
</dbReference>
<comment type="subcellular location">
    <subcellularLocation>
        <location evidence="2">Membrane</location>
        <topology evidence="2">Multi-pass membrane protein</topology>
    </subcellularLocation>
</comment>
<evidence type="ECO:0000256" key="13">
    <source>
        <dbReference type="SAM" id="MobiDB-lite"/>
    </source>
</evidence>
<dbReference type="InterPro" id="IPR027417">
    <property type="entry name" value="P-loop_NTPase"/>
</dbReference>
<dbReference type="Gene3D" id="3.30.565.10">
    <property type="entry name" value="Histidine kinase-like ATPase, C-terminal domain"/>
    <property type="match status" value="1"/>
</dbReference>
<dbReference type="EMBL" id="RQGF01000009">
    <property type="protein sequence ID" value="TGL64024.1"/>
    <property type="molecule type" value="Genomic_DNA"/>
</dbReference>
<evidence type="ECO:0000313" key="16">
    <source>
        <dbReference type="EMBL" id="TGL64024.1"/>
    </source>
</evidence>
<keyword evidence="11" id="KW-0902">Two-component regulatory system</keyword>
<dbReference type="CDD" id="cd00082">
    <property type="entry name" value="HisKA"/>
    <property type="match status" value="1"/>
</dbReference>
<feature type="transmembrane region" description="Helical" evidence="14">
    <location>
        <begin position="398"/>
        <end position="417"/>
    </location>
</feature>
<dbReference type="SUPFAM" id="SSF55874">
    <property type="entry name" value="ATPase domain of HSP90 chaperone/DNA topoisomerase II/histidine kinase"/>
    <property type="match status" value="1"/>
</dbReference>
<dbReference type="Pfam" id="PF00512">
    <property type="entry name" value="HisKA"/>
    <property type="match status" value="1"/>
</dbReference>
<dbReference type="SUPFAM" id="SSF47384">
    <property type="entry name" value="Homodimeric domain of signal transducing histidine kinase"/>
    <property type="match status" value="1"/>
</dbReference>
<dbReference type="FunFam" id="3.40.50.300:FF:000483">
    <property type="entry name" value="Sensor histidine kinase KdpD"/>
    <property type="match status" value="1"/>
</dbReference>
<dbReference type="InterPro" id="IPR003661">
    <property type="entry name" value="HisK_dim/P_dom"/>
</dbReference>
<dbReference type="SUPFAM" id="SSF52402">
    <property type="entry name" value="Adenine nucleotide alpha hydrolases-like"/>
    <property type="match status" value="1"/>
</dbReference>
<dbReference type="PANTHER" id="PTHR45569:SF1">
    <property type="entry name" value="SENSOR PROTEIN KDPD"/>
    <property type="match status" value="1"/>
</dbReference>